<protein>
    <recommendedName>
        <fullName evidence="3">EthD domain-containing protein</fullName>
    </recommendedName>
</protein>
<comment type="caution">
    <text evidence="1">The sequence shown here is derived from an EMBL/GenBank/DDBJ whole genome shotgun (WGS) entry which is preliminary data.</text>
</comment>
<name>A0A4R5C5W2_9ACTN</name>
<dbReference type="RefSeq" id="WP_131889697.1">
    <property type="nucleotide sequence ID" value="NZ_SMKU01000014.1"/>
</dbReference>
<dbReference type="InterPro" id="IPR011008">
    <property type="entry name" value="Dimeric_a/b-barrel"/>
</dbReference>
<accession>A0A4R5C5W2</accession>
<dbReference type="OrthoDB" id="3481501at2"/>
<proteinExistence type="predicted"/>
<organism evidence="1 2">
    <name type="scientific">Actinomadura rubrisoli</name>
    <dbReference type="NCBI Taxonomy" id="2530368"/>
    <lineage>
        <taxon>Bacteria</taxon>
        <taxon>Bacillati</taxon>
        <taxon>Actinomycetota</taxon>
        <taxon>Actinomycetes</taxon>
        <taxon>Streptosporangiales</taxon>
        <taxon>Thermomonosporaceae</taxon>
        <taxon>Actinomadura</taxon>
    </lineage>
</organism>
<gene>
    <name evidence="1" type="ORF">E1298_05725</name>
</gene>
<evidence type="ECO:0008006" key="3">
    <source>
        <dbReference type="Google" id="ProtNLM"/>
    </source>
</evidence>
<dbReference type="Proteomes" id="UP000294513">
    <property type="component" value="Unassembled WGS sequence"/>
</dbReference>
<evidence type="ECO:0000313" key="1">
    <source>
        <dbReference type="EMBL" id="TDD95141.1"/>
    </source>
</evidence>
<sequence>MTAAPFSSSFLYWISLDFAGSDPADVARFNRFYDETHIPEVLARYPGFASAHRYALQRQDARGDLGGAYLAAYEVESEQAATAYLAQTTAAEGTRPAYSDDPPLWPELLTHRWRVIYEKDAETSPSTGTPGAIYIIGIDPPADVGDELAAFDDFYTNVHMPEATAVGGFSRGTKYTLRHALEHPEPGCPRYLAVYELAGATDEQVHATLRTLIEADTWTPGPASWARHTTPWRLWYRNVSFTPRAPSPAGATVRRP</sequence>
<dbReference type="AlphaFoldDB" id="A0A4R5C5W2"/>
<evidence type="ECO:0000313" key="2">
    <source>
        <dbReference type="Proteomes" id="UP000294513"/>
    </source>
</evidence>
<dbReference type="EMBL" id="SMKU01000014">
    <property type="protein sequence ID" value="TDD95141.1"/>
    <property type="molecule type" value="Genomic_DNA"/>
</dbReference>
<dbReference type="SUPFAM" id="SSF54909">
    <property type="entry name" value="Dimeric alpha+beta barrel"/>
    <property type="match status" value="1"/>
</dbReference>
<reference evidence="1 2" key="1">
    <citation type="submission" date="2019-03" db="EMBL/GenBank/DDBJ databases">
        <title>Draft genome sequences of novel Actinobacteria.</title>
        <authorList>
            <person name="Sahin N."/>
            <person name="Ay H."/>
            <person name="Saygin H."/>
        </authorList>
    </citation>
    <scope>NUCLEOTIDE SEQUENCE [LARGE SCALE GENOMIC DNA]</scope>
    <source>
        <strain evidence="1 2">H3C3</strain>
    </source>
</reference>
<keyword evidence="2" id="KW-1185">Reference proteome</keyword>